<evidence type="ECO:0000313" key="9">
    <source>
        <dbReference type="EMBL" id="KTW30995.1"/>
    </source>
</evidence>
<dbReference type="PANTHER" id="PTHR10252:SF8">
    <property type="entry name" value="NUCLEAR TRANSCRIPTION FACTOR Y SUBUNIT GAMMA"/>
    <property type="match status" value="1"/>
</dbReference>
<dbReference type="GO" id="GO:0046982">
    <property type="term" value="F:protein heterodimerization activity"/>
    <property type="evidence" value="ECO:0007669"/>
    <property type="project" value="InterPro"/>
</dbReference>
<evidence type="ECO:0000259" key="8">
    <source>
        <dbReference type="Pfam" id="PF00125"/>
    </source>
</evidence>
<dbReference type="GO" id="GO:0000978">
    <property type="term" value="F:RNA polymerase II cis-regulatory region sequence-specific DNA binding"/>
    <property type="evidence" value="ECO:0007669"/>
    <property type="project" value="TreeGrafter"/>
</dbReference>
<protein>
    <recommendedName>
        <fullName evidence="8">Core Histone H2A/H2B/H3 domain-containing protein</fullName>
    </recommendedName>
</protein>
<dbReference type="Gene3D" id="1.10.20.10">
    <property type="entry name" value="Histone, subunit A"/>
    <property type="match status" value="1"/>
</dbReference>
<evidence type="ECO:0000256" key="2">
    <source>
        <dbReference type="ARBA" id="ARBA00023015"/>
    </source>
</evidence>
<keyword evidence="5" id="KW-0804">Transcription</keyword>
<keyword evidence="4" id="KW-0010">Activator</keyword>
<dbReference type="OrthoDB" id="1272441at2759"/>
<dbReference type="AlphaFoldDB" id="A0A0W4ZRJ4"/>
<proteinExistence type="inferred from homology"/>
<dbReference type="Pfam" id="PF00125">
    <property type="entry name" value="Histone"/>
    <property type="match status" value="1"/>
</dbReference>
<dbReference type="GO" id="GO:0016602">
    <property type="term" value="C:CCAAT-binding factor complex"/>
    <property type="evidence" value="ECO:0007669"/>
    <property type="project" value="TreeGrafter"/>
</dbReference>
<comment type="subcellular location">
    <subcellularLocation>
        <location evidence="1">Nucleus</location>
    </subcellularLocation>
</comment>
<gene>
    <name evidence="9" type="ORF">T551_01547</name>
</gene>
<name>A0A0W4ZRJ4_PNEJ7</name>
<dbReference type="GO" id="GO:0001228">
    <property type="term" value="F:DNA-binding transcription activator activity, RNA polymerase II-specific"/>
    <property type="evidence" value="ECO:0007669"/>
    <property type="project" value="TreeGrafter"/>
</dbReference>
<organism evidence="9 10">
    <name type="scientific">Pneumocystis jirovecii (strain RU7)</name>
    <name type="common">Human pneumocystis pneumonia agent</name>
    <dbReference type="NCBI Taxonomy" id="1408657"/>
    <lineage>
        <taxon>Eukaryota</taxon>
        <taxon>Fungi</taxon>
        <taxon>Dikarya</taxon>
        <taxon>Ascomycota</taxon>
        <taxon>Taphrinomycotina</taxon>
        <taxon>Pneumocystomycetes</taxon>
        <taxon>Pneumocystaceae</taxon>
        <taxon>Pneumocystis</taxon>
    </lineage>
</organism>
<evidence type="ECO:0000256" key="3">
    <source>
        <dbReference type="ARBA" id="ARBA00023125"/>
    </source>
</evidence>
<dbReference type="InterPro" id="IPR009072">
    <property type="entry name" value="Histone-fold"/>
</dbReference>
<dbReference type="CDD" id="cd22908">
    <property type="entry name" value="HFD_NFYC-like"/>
    <property type="match status" value="1"/>
</dbReference>
<dbReference type="FunFam" id="1.10.20.10:FF:000017">
    <property type="entry name" value="Ccaat-binding factor complex subunit"/>
    <property type="match status" value="1"/>
</dbReference>
<keyword evidence="3" id="KW-0238">DNA-binding</keyword>
<dbReference type="eggNOG" id="KOG1657">
    <property type="taxonomic scope" value="Eukaryota"/>
</dbReference>
<dbReference type="InterPro" id="IPR007125">
    <property type="entry name" value="H2A/H2B/H3"/>
</dbReference>
<dbReference type="InterPro" id="IPR050568">
    <property type="entry name" value="Transcr_DNA_Rep_Reg"/>
</dbReference>
<keyword evidence="6" id="KW-0539">Nucleus</keyword>
<dbReference type="EMBL" id="LFWA01000006">
    <property type="protein sequence ID" value="KTW30995.1"/>
    <property type="molecule type" value="Genomic_DNA"/>
</dbReference>
<dbReference type="SUPFAM" id="SSF47113">
    <property type="entry name" value="Histone-fold"/>
    <property type="match status" value="1"/>
</dbReference>
<dbReference type="Proteomes" id="UP000053447">
    <property type="component" value="Unassembled WGS sequence"/>
</dbReference>
<evidence type="ECO:0000256" key="6">
    <source>
        <dbReference type="ARBA" id="ARBA00023242"/>
    </source>
</evidence>
<comment type="similarity">
    <text evidence="7">Belongs to the NFYC/HAP5 subunit family.</text>
</comment>
<dbReference type="PANTHER" id="PTHR10252">
    <property type="entry name" value="HISTONE-LIKE TRANSCRIPTION FACTOR CCAAT-RELATED"/>
    <property type="match status" value="1"/>
</dbReference>
<evidence type="ECO:0000256" key="7">
    <source>
        <dbReference type="ARBA" id="ARBA00038129"/>
    </source>
</evidence>
<dbReference type="RefSeq" id="XP_018229985.1">
    <property type="nucleotide sequence ID" value="XM_018373810.1"/>
</dbReference>
<reference evidence="10" key="1">
    <citation type="journal article" date="2016" name="Nat. Commun.">
        <title>Genome analysis of three Pneumocystis species reveals adaptation mechanisms to life exclusively in mammalian hosts.</title>
        <authorList>
            <person name="Ma L."/>
            <person name="Chen Z."/>
            <person name="Huang D.W."/>
            <person name="Kutty G."/>
            <person name="Ishihara M."/>
            <person name="Wang H."/>
            <person name="Abouelleil A."/>
            <person name="Bishop L."/>
            <person name="Davey E."/>
            <person name="Deng R."/>
            <person name="Deng X."/>
            <person name="Fan L."/>
            <person name="Fantoni G."/>
            <person name="Fitzgerald M."/>
            <person name="Gogineni E."/>
            <person name="Goldberg J.M."/>
            <person name="Handley G."/>
            <person name="Hu X."/>
            <person name="Huber C."/>
            <person name="Jiao X."/>
            <person name="Jones K."/>
            <person name="Levin J.Z."/>
            <person name="Liu Y."/>
            <person name="Macdonald P."/>
            <person name="Melnikov A."/>
            <person name="Raley C."/>
            <person name="Sassi M."/>
            <person name="Sherman B.T."/>
            <person name="Song X."/>
            <person name="Sykes S."/>
            <person name="Tran B."/>
            <person name="Walsh L."/>
            <person name="Xia Y."/>
            <person name="Yang J."/>
            <person name="Young S."/>
            <person name="Zeng Q."/>
            <person name="Zheng X."/>
            <person name="Stephens R."/>
            <person name="Nusbaum C."/>
            <person name="Birren B.W."/>
            <person name="Azadi P."/>
            <person name="Lempicki R.A."/>
            <person name="Cuomo C.A."/>
            <person name="Kovacs J.A."/>
        </authorList>
    </citation>
    <scope>NUCLEOTIDE SEQUENCE [LARGE SCALE GENOMIC DNA]</scope>
    <source>
        <strain evidence="10">RU7</strain>
    </source>
</reference>
<evidence type="ECO:0000256" key="4">
    <source>
        <dbReference type="ARBA" id="ARBA00023159"/>
    </source>
</evidence>
<dbReference type="STRING" id="1408657.A0A0W4ZRJ4"/>
<accession>A0A0W4ZRJ4</accession>
<feature type="domain" description="Core Histone H2A/H2B/H3" evidence="8">
    <location>
        <begin position="54"/>
        <end position="125"/>
    </location>
</feature>
<sequence>MKEDIHENSNTSSEIPASLERLDSFFNVYQGLVGHNRNILINYWKNTIKEIETDNHDFKVHQIPLSRIRKLMKTDKDVKMISTEATILFAKGCNIFITELTLRAWIYAEENKRRVLQKSDIANAISKSDMFDFLLDIISKEKLDLIPKIQIPSMNMNQECHRISPYYQGLDRFSNIGDKADKLDQMYILKQPSYINYNSTIHNTTNSSSDLLKYQGLQNIIQNCESKEMNINE</sequence>
<evidence type="ECO:0000256" key="5">
    <source>
        <dbReference type="ARBA" id="ARBA00023163"/>
    </source>
</evidence>
<dbReference type="GeneID" id="28940065"/>
<dbReference type="VEuPathDB" id="FungiDB:T551_01547"/>
<comment type="caution">
    <text evidence="9">The sequence shown here is derived from an EMBL/GenBank/DDBJ whole genome shotgun (WGS) entry which is preliminary data.</text>
</comment>
<keyword evidence="10" id="KW-1185">Reference proteome</keyword>
<keyword evidence="2" id="KW-0805">Transcription regulation</keyword>
<evidence type="ECO:0000256" key="1">
    <source>
        <dbReference type="ARBA" id="ARBA00004123"/>
    </source>
</evidence>
<evidence type="ECO:0000313" key="10">
    <source>
        <dbReference type="Proteomes" id="UP000053447"/>
    </source>
</evidence>